<proteinExistence type="predicted"/>
<evidence type="ECO:0000313" key="1">
    <source>
        <dbReference type="EMBL" id="LAA23467.1"/>
    </source>
</evidence>
<name>A0A2H6N391_9SAUR</name>
<dbReference type="AlphaFoldDB" id="A0A2H6N391"/>
<protein>
    <recommendedName>
        <fullName evidence="2">Reverse transcriptase zinc-binding domain-containing protein</fullName>
    </recommendedName>
</protein>
<organism evidence="1">
    <name type="scientific">Micrurus carvalhoi</name>
    <dbReference type="NCBI Taxonomy" id="3147026"/>
    <lineage>
        <taxon>Eukaryota</taxon>
        <taxon>Metazoa</taxon>
        <taxon>Chordata</taxon>
        <taxon>Craniata</taxon>
        <taxon>Vertebrata</taxon>
        <taxon>Euteleostomi</taxon>
        <taxon>Lepidosauria</taxon>
        <taxon>Squamata</taxon>
        <taxon>Bifurcata</taxon>
        <taxon>Unidentata</taxon>
        <taxon>Episquamata</taxon>
        <taxon>Toxicofera</taxon>
        <taxon>Serpentes</taxon>
        <taxon>Colubroidea</taxon>
        <taxon>Elapidae</taxon>
        <taxon>Elapinae</taxon>
        <taxon>Micrurus</taxon>
    </lineage>
</organism>
<reference evidence="1" key="2">
    <citation type="submission" date="2017-12" db="EMBL/GenBank/DDBJ databases">
        <title>Coralsnake Venomics: Analyses of Venom Gland Transcriptomes and Proteomes of Six Brazilian Taxa.</title>
        <authorList>
            <person name="Aird S.D."/>
            <person name="Jorge da Silva N."/>
            <person name="Qiu L."/>
            <person name="Villar-Briones A."/>
            <person name="Aparecida-Saddi V."/>
            <person name="Campos-Telles M.P."/>
            <person name="Grau M."/>
            <person name="Mikheyev A.S."/>
        </authorList>
    </citation>
    <scope>NUCLEOTIDE SEQUENCE</scope>
    <source>
        <tissue evidence="1">Venom_gland</tissue>
    </source>
</reference>
<reference evidence="1" key="1">
    <citation type="submission" date="2017-07" db="EMBL/GenBank/DDBJ databases">
        <authorList>
            <person name="Mikheyev A."/>
            <person name="Grau M."/>
        </authorList>
    </citation>
    <scope>NUCLEOTIDE SEQUENCE</scope>
    <source>
        <tissue evidence="1">Venom_gland</tissue>
    </source>
</reference>
<sequence length="130" mass="15902">MGREQNMISKLYDYLLELEMKGEINKGPLLAWNKIFGYNIELEDWEEIWQKNLSITKSVSYKENLYKMMYRWHLAPARLAKIYPTVNPKCWKCNEKHGTFYHQWWTCPEVKNFWIRMKNWVEEITECGLE</sequence>
<dbReference type="EMBL" id="IACI01042686">
    <property type="protein sequence ID" value="LAA23467.1"/>
    <property type="molecule type" value="Transcribed_RNA"/>
</dbReference>
<dbReference type="PANTHER" id="PTHR31635:SF196">
    <property type="entry name" value="REVERSE TRANSCRIPTASE DOMAIN-CONTAINING PROTEIN-RELATED"/>
    <property type="match status" value="1"/>
</dbReference>
<dbReference type="PANTHER" id="PTHR31635">
    <property type="entry name" value="REVERSE TRANSCRIPTASE DOMAIN-CONTAINING PROTEIN-RELATED"/>
    <property type="match status" value="1"/>
</dbReference>
<evidence type="ECO:0008006" key="2">
    <source>
        <dbReference type="Google" id="ProtNLM"/>
    </source>
</evidence>
<accession>A0A2H6N391</accession>